<keyword evidence="4" id="KW-1185">Reference proteome</keyword>
<feature type="region of interest" description="Disordered" evidence="1">
    <location>
        <begin position="1585"/>
        <end position="1610"/>
    </location>
</feature>
<accession>A0ABN9XC30</accession>
<name>A0ABN9XC30_9DINO</name>
<feature type="transmembrane region" description="Helical" evidence="2">
    <location>
        <begin position="1327"/>
        <end position="1348"/>
    </location>
</feature>
<dbReference type="EMBL" id="CAUYUJ010020093">
    <property type="protein sequence ID" value="CAK0895822.1"/>
    <property type="molecule type" value="Genomic_DNA"/>
</dbReference>
<evidence type="ECO:0000256" key="1">
    <source>
        <dbReference type="SAM" id="MobiDB-lite"/>
    </source>
</evidence>
<organism evidence="3 4">
    <name type="scientific">Prorocentrum cordatum</name>
    <dbReference type="NCBI Taxonomy" id="2364126"/>
    <lineage>
        <taxon>Eukaryota</taxon>
        <taxon>Sar</taxon>
        <taxon>Alveolata</taxon>
        <taxon>Dinophyceae</taxon>
        <taxon>Prorocentrales</taxon>
        <taxon>Prorocentraceae</taxon>
        <taxon>Prorocentrum</taxon>
    </lineage>
</organism>
<feature type="compositionally biased region" description="Low complexity" evidence="1">
    <location>
        <begin position="629"/>
        <end position="641"/>
    </location>
</feature>
<feature type="compositionally biased region" description="Low complexity" evidence="1">
    <location>
        <begin position="1499"/>
        <end position="1521"/>
    </location>
</feature>
<dbReference type="Proteomes" id="UP001189429">
    <property type="component" value="Unassembled WGS sequence"/>
</dbReference>
<evidence type="ECO:0000313" key="4">
    <source>
        <dbReference type="Proteomes" id="UP001189429"/>
    </source>
</evidence>
<protein>
    <submittedName>
        <fullName evidence="3">Uncharacterized protein</fullName>
    </submittedName>
</protein>
<feature type="region of interest" description="Disordered" evidence="1">
    <location>
        <begin position="275"/>
        <end position="354"/>
    </location>
</feature>
<feature type="region of interest" description="Disordered" evidence="1">
    <location>
        <begin position="590"/>
        <end position="688"/>
    </location>
</feature>
<proteinExistence type="predicted"/>
<feature type="compositionally biased region" description="Low complexity" evidence="1">
    <location>
        <begin position="1458"/>
        <end position="1476"/>
    </location>
</feature>
<gene>
    <name evidence="3" type="ORF">PCOR1329_LOCUS74454</name>
</gene>
<feature type="transmembrane region" description="Helical" evidence="2">
    <location>
        <begin position="1295"/>
        <end position="1315"/>
    </location>
</feature>
<feature type="compositionally biased region" description="Pro residues" evidence="1">
    <location>
        <begin position="617"/>
        <end position="628"/>
    </location>
</feature>
<feature type="compositionally biased region" description="Pro residues" evidence="1">
    <location>
        <begin position="1539"/>
        <end position="1549"/>
    </location>
</feature>
<feature type="compositionally biased region" description="Basic and acidic residues" evidence="1">
    <location>
        <begin position="1526"/>
        <end position="1535"/>
    </location>
</feature>
<feature type="region of interest" description="Disordered" evidence="1">
    <location>
        <begin position="1455"/>
        <end position="1551"/>
    </location>
</feature>
<sequence>MASDEQVKTLIAEGIKVETQPGGAIYNSVVEGIAEQLSTAPLPGGTVYAALEESAKPGGAVHAAFTNEYNRAADEEYPWRAVLRNLTVAQWKATWEALTVDPDSVEAAGEAIEKSGNPADSLRGLSAAHPDNKELEALQTRVAMKHAVRTKWKDLPLPERGGSSEKFRCHLGERAEAGRDQNVRALSRCVLVLYHLTEKRYTSVLTGDQANAAKAEAQRTTVMPWVYYAIKAFKKRPFKPSAARAFDHEILLKDFGLDLAFGEVALSSAAARQSRANDLKRLDADSPQSASKARRLGDPSGTAAPAGRNQSGAAGYDHRASSGARANRWSNVPAAGPPADAPLAAPGTPPAPGRKELVRQMKASLAAVAPGKSAHFFQKWFDDRFTEKGLKQAALQVSREACKNCLYSGRGALEHTFKGCRDTLKNKCAPPCPRCVAAGRLTGNEPPGADASHPAKSVAAQRTTCVGRAPGTLAGPPKSGPDRLGSRHLVGLEVVLNIPAVANATADQRAFQARAFATVNSCIRAAWEESTRARCDAALRSVANRAESDAAAAAFCCFGVRRPAEMRFMAAEELAIETTHAVAFIREQKNDPLGDGWDGPAVGQAAMRADESARAPAPEPAPPRPPRPAAGAAPSRSARPSAVRDSLPDIVRTPPAAPRPRRGGRASGAGALGARVQEMTPEEVRDEVEKFRRTRQDRSLDLEVHDYATLASVCKMRADWWGEGASYSDVYKESIDTGEEATWDPAPRACVPLRLQARMGAGPAWRLAVAAASRRLAFDAIDARTLLCSGMGLLAACTELEPLLKSTPHSYVQTRHCEELFLDHLGAVQAAVAAAGDADSTAAVEEGGLLKAAPAPSWTPPRSARELLGPGVPTPPPRERRAVPALGAPSGDSGDNGGPLPHVLPLVAAAGCKVGAMIFNAVHSTAPHAMQARLNADGRFLENLDAGELGDEMSKCEVRCPAQRYVGEEAPCLVCKTQSGSRPRQQPSPRCPGELFLPRPEAPAPPLGAESELAARLAQESLSADVGAAEAQYLLGVAIRAEPLGGELSLDCLGASRLPARHDLPFWDSSLEAGGASASSWPCAARHPASLRAALAGGAEDPPLASGAADEGAGSPDALACFGRHCPAPSPREAAIALGPRLLRIRRLGGHPSLCLRPPAGDAWRCCNAAFCGRPAAPGGRVPGGGPEATAAGELICERCGCARYCSKACRATHRVAHAFRPPGPAGGRRAARRSARCCRRCPRGARAAVRRQAMIYAVADIFKSCGSCSRQCSRTFGALCDPLRRVLDRPLGSYAFATGAVNLLSGLLSILSLVGDMNCSGGDSSAKLYAMMNVGACIMHVGFALYLQQKLVAGLQRNAALGHQGSTARQLMKEAGDIVLYDVGFCIYVFLFIAAFALQFWGLSVLGNCRNPGMVWGGSANPRGALLQERCCVRPLLVLRHVVRRLLRPAPERHVAAARGGQAPAAARAHGARQGPPSPRRALLRDADARPVGEACGRPASSSVPRRSPRASRAAPAQARRGPRRPSEKEEHARPAGGSPPVPPPPRGPRFVCPLLPHRYALQRRGAGAALCLTPGVFALAVSGGHPGRGGPRRSIGLSRFGPGARQGS</sequence>
<feature type="transmembrane region" description="Helical" evidence="2">
    <location>
        <begin position="1380"/>
        <end position="1402"/>
    </location>
</feature>
<feature type="compositionally biased region" description="Basic and acidic residues" evidence="1">
    <location>
        <begin position="275"/>
        <end position="284"/>
    </location>
</feature>
<evidence type="ECO:0000313" key="3">
    <source>
        <dbReference type="EMBL" id="CAK0895822.1"/>
    </source>
</evidence>
<keyword evidence="2" id="KW-0812">Transmembrane</keyword>
<reference evidence="3" key="1">
    <citation type="submission" date="2023-10" db="EMBL/GenBank/DDBJ databases">
        <authorList>
            <person name="Chen Y."/>
            <person name="Shah S."/>
            <person name="Dougan E. K."/>
            <person name="Thang M."/>
            <person name="Chan C."/>
        </authorList>
    </citation>
    <scope>NUCLEOTIDE SEQUENCE [LARGE SCALE GENOMIC DNA]</scope>
</reference>
<keyword evidence="2" id="KW-0472">Membrane</keyword>
<feature type="region of interest" description="Disordered" evidence="1">
    <location>
        <begin position="852"/>
        <end position="899"/>
    </location>
</feature>
<evidence type="ECO:0000256" key="2">
    <source>
        <dbReference type="SAM" id="Phobius"/>
    </source>
</evidence>
<comment type="caution">
    <text evidence="3">The sequence shown here is derived from an EMBL/GenBank/DDBJ whole genome shotgun (WGS) entry which is preliminary data.</text>
</comment>
<keyword evidence="2" id="KW-1133">Transmembrane helix</keyword>